<dbReference type="EMBL" id="BARS01004411">
    <property type="protein sequence ID" value="GAF77804.1"/>
    <property type="molecule type" value="Genomic_DNA"/>
</dbReference>
<sequence>MNVKDLSLKEFAILISDYLSKNGIDTVLSGGACVSIYTKNTYISYDLDFVLLSSEDQKKVRRVLAEIGFYEEKRYFKHKDSEYFLDFVSPPLSVGSEP</sequence>
<evidence type="ECO:0000313" key="1">
    <source>
        <dbReference type="EMBL" id="GAF77804.1"/>
    </source>
</evidence>
<feature type="non-terminal residue" evidence="1">
    <location>
        <position position="98"/>
    </location>
</feature>
<accession>X0S9V6</accession>
<dbReference type="AlphaFoldDB" id="X0S9V6"/>
<proteinExistence type="predicted"/>
<comment type="caution">
    <text evidence="1">The sequence shown here is derived from an EMBL/GenBank/DDBJ whole genome shotgun (WGS) entry which is preliminary data.</text>
</comment>
<gene>
    <name evidence="1" type="ORF">S01H1_08618</name>
</gene>
<protein>
    <submittedName>
        <fullName evidence="1">Uncharacterized protein</fullName>
    </submittedName>
</protein>
<organism evidence="1">
    <name type="scientific">marine sediment metagenome</name>
    <dbReference type="NCBI Taxonomy" id="412755"/>
    <lineage>
        <taxon>unclassified sequences</taxon>
        <taxon>metagenomes</taxon>
        <taxon>ecological metagenomes</taxon>
    </lineage>
</organism>
<reference evidence="1" key="1">
    <citation type="journal article" date="2014" name="Front. Microbiol.">
        <title>High frequency of phylogenetically diverse reductive dehalogenase-homologous genes in deep subseafloor sedimentary metagenomes.</title>
        <authorList>
            <person name="Kawai M."/>
            <person name="Futagami T."/>
            <person name="Toyoda A."/>
            <person name="Takaki Y."/>
            <person name="Nishi S."/>
            <person name="Hori S."/>
            <person name="Arai W."/>
            <person name="Tsubouchi T."/>
            <person name="Morono Y."/>
            <person name="Uchiyama I."/>
            <person name="Ito T."/>
            <person name="Fujiyama A."/>
            <person name="Inagaki F."/>
            <person name="Takami H."/>
        </authorList>
    </citation>
    <scope>NUCLEOTIDE SEQUENCE</scope>
    <source>
        <strain evidence="1">Expedition CK06-06</strain>
    </source>
</reference>
<name>X0S9V6_9ZZZZ</name>